<keyword evidence="3" id="KW-1185">Reference proteome</keyword>
<proteinExistence type="predicted"/>
<evidence type="ECO:0000256" key="1">
    <source>
        <dbReference type="SAM" id="MobiDB-lite"/>
    </source>
</evidence>
<feature type="region of interest" description="Disordered" evidence="1">
    <location>
        <begin position="286"/>
        <end position="305"/>
    </location>
</feature>
<dbReference type="OrthoDB" id="9767864at2"/>
<dbReference type="AlphaFoldDB" id="A0A1I5HP55"/>
<sequence>MGGPAGLRMPGITFEMVPPVLTDTLPRMDVASFVGFASAGPLHVPVVVEDVARFREVFGSDAPLARAAGSGETIHAHLGPAVEAFFRGGGLRCWVVRVADPEQARRSAFPLAGLVIGDPDSGLWSLATARARAVGSWADALGVTSHLVGTGLPPLTQLDVAAGRLVLSTDAPVVPGDLLRLTVSNDTLALLTVRDVRRVGAELAVAWGRSWVLRSAWGASGPMTVLRAGVVTPGGEEEVADPPRVEPDDVPGCLLLTFARTPPAVGVLLHLALADGSQVAARVDGAPQVRPSAPSLPGADDRHEVRRVRASAWTVTEGTSGADLVGAGPPVAERLELVLTVWSGEHRSAHIDALGLAPAHPRYWAALPTDEQLYRAGSGPAPGAVDGSDGADGCRAPGTAEAGVGGLWSSAAAPRFPLAGPDASPTTWLPIGLPEIASPAAARGPVTDTAARTRLARDGLATFSAALFVDPDLSDAGAATVVQHAMAKTSLDVPARPLLGIHALVPVDEVTLVAVPDAVHPGWHAVFVPHPPVPAAPHLWPVEPGSGTAALWWTAVAGAGSYVTEQGARSDLAGSTVLLDGPAPLGPSLHGSLPSVGLPLTACGTCPSQLTFRVRARDREGRAGPWSNSVTAVLPPADFTTCAGGLPAPVARLDATAGPGQPACLQWQDRPGLDAEVEDSPDPAFVVDVTRRRADEPGRAGLGAATPADRYHRVRYVGAGHPGPWSNTVVRPGSPEPVMVADSPAPGEISAPLLAVQRALLRLAGGRRDLLAVLTLSAHYREAEVIGHLSALTGTTGPPGAAMLGSAGIGPLDGGEEHVLGHGAVYHPWTVARTATGVRAVPPDGSASGVIARRSLERGAWVSPGNQDIGPVVALTPPFGEDAVGRLLDARVNVLARRPAGFVLLAAHTLTPAADVSPIGVRRLLILLRRLALRHGSTYVFEPHGHRFRAMVRRSFETLLAELYQRGAFVGAVPEEAYRVVGDRSVNPEESVSAGRFVLELQVAPAQPLVFLRVRLVQQGSGVLTVAEV</sequence>
<dbReference type="RefSeq" id="WP_075015168.1">
    <property type="nucleotide sequence ID" value="NZ_FOWE01000010.1"/>
</dbReference>
<accession>A0A1I5HP55</accession>
<dbReference type="PANTHER" id="PTHR35861">
    <property type="match status" value="1"/>
</dbReference>
<gene>
    <name evidence="2" type="ORF">SAMN05660359_03888</name>
</gene>
<dbReference type="Gene3D" id="3.40.50.11780">
    <property type="match status" value="1"/>
</dbReference>
<dbReference type="InterPro" id="IPR052042">
    <property type="entry name" value="Tail_sheath_structural"/>
</dbReference>
<protein>
    <submittedName>
        <fullName evidence="2">Phage tail sheath protein</fullName>
    </submittedName>
</protein>
<name>A0A1I5HP55_9ACTN</name>
<dbReference type="EMBL" id="FOWE01000010">
    <property type="protein sequence ID" value="SFO50074.1"/>
    <property type="molecule type" value="Genomic_DNA"/>
</dbReference>
<reference evidence="3" key="1">
    <citation type="submission" date="2016-10" db="EMBL/GenBank/DDBJ databases">
        <authorList>
            <person name="Varghese N."/>
            <person name="Submissions S."/>
        </authorList>
    </citation>
    <scope>NUCLEOTIDE SEQUENCE [LARGE SCALE GENOMIC DNA]</scope>
    <source>
        <strain evidence="3">DSM 43161</strain>
    </source>
</reference>
<evidence type="ECO:0000313" key="2">
    <source>
        <dbReference type="EMBL" id="SFO50074.1"/>
    </source>
</evidence>
<dbReference type="Proteomes" id="UP000183642">
    <property type="component" value="Unassembled WGS sequence"/>
</dbReference>
<evidence type="ECO:0000313" key="3">
    <source>
        <dbReference type="Proteomes" id="UP000183642"/>
    </source>
</evidence>
<organism evidence="2 3">
    <name type="scientific">Geodermatophilus obscurus</name>
    <dbReference type="NCBI Taxonomy" id="1861"/>
    <lineage>
        <taxon>Bacteria</taxon>
        <taxon>Bacillati</taxon>
        <taxon>Actinomycetota</taxon>
        <taxon>Actinomycetes</taxon>
        <taxon>Geodermatophilales</taxon>
        <taxon>Geodermatophilaceae</taxon>
        <taxon>Geodermatophilus</taxon>
    </lineage>
</organism>
<dbReference type="PANTHER" id="PTHR35861:SF1">
    <property type="entry name" value="PHAGE TAIL SHEATH PROTEIN"/>
    <property type="match status" value="1"/>
</dbReference>